<evidence type="ECO:0000313" key="2">
    <source>
        <dbReference type="Proteomes" id="UP000255234"/>
    </source>
</evidence>
<name>A0A378NSW9_9FIRM</name>
<dbReference type="RefSeq" id="WP_115151808.1">
    <property type="nucleotide sequence ID" value="NZ_UGPP01000001.1"/>
</dbReference>
<dbReference type="AlphaFoldDB" id="A0A378NSW9"/>
<evidence type="ECO:0000313" key="1">
    <source>
        <dbReference type="EMBL" id="STY71483.1"/>
    </source>
</evidence>
<accession>A0A378NSW9</accession>
<dbReference type="EMBL" id="UGPP01000001">
    <property type="protein sequence ID" value="STY71483.1"/>
    <property type="molecule type" value="Genomic_DNA"/>
</dbReference>
<sequence>MWTKYKAFGEEYAKALARFDEAHDKYLKKFGENSLDRVLLSEPLIHQPTKLDVDETNRDTRMLEEAIENNKPLEQIPKEMWEKMIF</sequence>
<reference evidence="1 2" key="1">
    <citation type="submission" date="2018-06" db="EMBL/GenBank/DDBJ databases">
        <authorList>
            <consortium name="Pathogen Informatics"/>
            <person name="Doyle S."/>
        </authorList>
    </citation>
    <scope>NUCLEOTIDE SEQUENCE [LARGE SCALE GENOMIC DNA]</scope>
    <source>
        <strain evidence="1 2">NCTC10571</strain>
    </source>
</reference>
<protein>
    <submittedName>
        <fullName evidence="1">Uncharacterized protein</fullName>
    </submittedName>
</protein>
<organism evidence="1 2">
    <name type="scientific">Megamonas hypermegale</name>
    <dbReference type="NCBI Taxonomy" id="158847"/>
    <lineage>
        <taxon>Bacteria</taxon>
        <taxon>Bacillati</taxon>
        <taxon>Bacillota</taxon>
        <taxon>Negativicutes</taxon>
        <taxon>Selenomonadales</taxon>
        <taxon>Selenomonadaceae</taxon>
        <taxon>Megamonas</taxon>
    </lineage>
</organism>
<gene>
    <name evidence="1" type="ORF">NCTC10571_01639</name>
</gene>
<proteinExistence type="predicted"/>
<dbReference type="Proteomes" id="UP000255234">
    <property type="component" value="Unassembled WGS sequence"/>
</dbReference>